<dbReference type="RefSeq" id="WP_205120071.1">
    <property type="nucleotide sequence ID" value="NZ_JAFBCM010000001.1"/>
</dbReference>
<evidence type="ECO:0000313" key="3">
    <source>
        <dbReference type="Proteomes" id="UP001595699"/>
    </source>
</evidence>
<sequence length="74" mass="7678">MKDFLQIIGVIIAVPQGLVPIILNVLDKNLSGWQLVSHLPEGLQIGASIGALIIGGLLLLLGDAVGKKRRASAA</sequence>
<keyword evidence="3" id="KW-1185">Reference proteome</keyword>
<evidence type="ECO:0000313" key="2">
    <source>
        <dbReference type="EMBL" id="MFC3760111.1"/>
    </source>
</evidence>
<keyword evidence="1" id="KW-0472">Membrane</keyword>
<evidence type="ECO:0000256" key="1">
    <source>
        <dbReference type="SAM" id="Phobius"/>
    </source>
</evidence>
<name>A0ABV7Y4B4_9ACTN</name>
<accession>A0ABV7Y4B4</accession>
<dbReference type="Proteomes" id="UP001595699">
    <property type="component" value="Unassembled WGS sequence"/>
</dbReference>
<organism evidence="2 3">
    <name type="scientific">Tenggerimyces flavus</name>
    <dbReference type="NCBI Taxonomy" id="1708749"/>
    <lineage>
        <taxon>Bacteria</taxon>
        <taxon>Bacillati</taxon>
        <taxon>Actinomycetota</taxon>
        <taxon>Actinomycetes</taxon>
        <taxon>Propionibacteriales</taxon>
        <taxon>Nocardioidaceae</taxon>
        <taxon>Tenggerimyces</taxon>
    </lineage>
</organism>
<keyword evidence="1" id="KW-0812">Transmembrane</keyword>
<gene>
    <name evidence="2" type="ORF">ACFOUW_04635</name>
</gene>
<keyword evidence="1" id="KW-1133">Transmembrane helix</keyword>
<reference evidence="3" key="1">
    <citation type="journal article" date="2019" name="Int. J. Syst. Evol. Microbiol.">
        <title>The Global Catalogue of Microorganisms (GCM) 10K type strain sequencing project: providing services to taxonomists for standard genome sequencing and annotation.</title>
        <authorList>
            <consortium name="The Broad Institute Genomics Platform"/>
            <consortium name="The Broad Institute Genome Sequencing Center for Infectious Disease"/>
            <person name="Wu L."/>
            <person name="Ma J."/>
        </authorList>
    </citation>
    <scope>NUCLEOTIDE SEQUENCE [LARGE SCALE GENOMIC DNA]</scope>
    <source>
        <strain evidence="3">CGMCC 4.7241</strain>
    </source>
</reference>
<protein>
    <submittedName>
        <fullName evidence="2">Uncharacterized protein</fullName>
    </submittedName>
</protein>
<comment type="caution">
    <text evidence="2">The sequence shown here is derived from an EMBL/GenBank/DDBJ whole genome shotgun (WGS) entry which is preliminary data.</text>
</comment>
<dbReference type="EMBL" id="JBHRZH010000004">
    <property type="protein sequence ID" value="MFC3760111.1"/>
    <property type="molecule type" value="Genomic_DNA"/>
</dbReference>
<feature type="transmembrane region" description="Helical" evidence="1">
    <location>
        <begin position="7"/>
        <end position="23"/>
    </location>
</feature>
<feature type="transmembrane region" description="Helical" evidence="1">
    <location>
        <begin position="43"/>
        <end position="62"/>
    </location>
</feature>
<proteinExistence type="predicted"/>